<reference evidence="2 3" key="2">
    <citation type="submission" date="2024-08" db="EMBL/GenBank/DDBJ databases">
        <title>Phylogenomic analyses of a clade within the roseobacter group suggest taxonomic reassignments of species of the genera Aestuariivita, Citreicella, Loktanella, Nautella, Pelagibaca, Ruegeria, Thalassobius, Thiobacimonas and Tropicibacter, and the proposal o.</title>
        <authorList>
            <person name="Jeon C.O."/>
        </authorList>
    </citation>
    <scope>NUCLEOTIDE SEQUENCE [LARGE SCALE GENOMIC DNA]</scope>
    <source>
        <strain evidence="2 3">SS1-5</strain>
    </source>
</reference>
<keyword evidence="1" id="KW-0812">Transmembrane</keyword>
<evidence type="ECO:0000313" key="2">
    <source>
        <dbReference type="EMBL" id="WZU67977.1"/>
    </source>
</evidence>
<evidence type="ECO:0000256" key="1">
    <source>
        <dbReference type="SAM" id="Phobius"/>
    </source>
</evidence>
<accession>A0AAN0NKX6</accession>
<sequence>MILGIFDNWPQLIEVVGIWFAGTATFTAAIVALRVANRANAQDVRLVARPMQEVTVGGGEPKKVFHVAATNVGHRKVTITHLGARSLFKLNSFVLITGLPGDSPVPTHLEDGEVAHWRFPELRDDGKNWYGDFAKRFEEYNWLSRWVLLRSFRFLIVTSLGNTILSKPSKEFRKKVYEQMEKDPDK</sequence>
<reference evidence="3" key="1">
    <citation type="submission" date="2024-04" db="EMBL/GenBank/DDBJ databases">
        <title>Phylogenomic analyses of a clade within the roseobacter group suggest taxonomic reassignments of species of the genera Aestuariivita, Citreicella, Loktanella, Nautella, Pelagibaca, Ruegeria, Thalassobius, Thiobacimonas and Tropicibacter, and the proposal o.</title>
        <authorList>
            <person name="Jeon C.O."/>
        </authorList>
    </citation>
    <scope>NUCLEOTIDE SEQUENCE [LARGE SCALE GENOMIC DNA]</scope>
    <source>
        <strain evidence="3">SS1-5</strain>
    </source>
</reference>
<keyword evidence="1" id="KW-1133">Transmembrane helix</keyword>
<keyword evidence="3" id="KW-1185">Reference proteome</keyword>
<proteinExistence type="predicted"/>
<dbReference type="EMBL" id="CP151767">
    <property type="protein sequence ID" value="WZU67977.1"/>
    <property type="molecule type" value="Genomic_DNA"/>
</dbReference>
<keyword evidence="1" id="KW-0472">Membrane</keyword>
<evidence type="ECO:0000313" key="3">
    <source>
        <dbReference type="Proteomes" id="UP001470809"/>
    </source>
</evidence>
<gene>
    <name evidence="2" type="ORF">AABB31_03255</name>
</gene>
<dbReference type="AlphaFoldDB" id="A0AAN0NKX6"/>
<protein>
    <submittedName>
        <fullName evidence="2">Uncharacterized protein</fullName>
    </submittedName>
</protein>
<organism evidence="2 3">
    <name type="scientific">Yoonia rhodophyticola</name>
    <dbReference type="NCBI Taxonomy" id="3137370"/>
    <lineage>
        <taxon>Bacteria</taxon>
        <taxon>Pseudomonadati</taxon>
        <taxon>Pseudomonadota</taxon>
        <taxon>Alphaproteobacteria</taxon>
        <taxon>Rhodobacterales</taxon>
        <taxon>Paracoccaceae</taxon>
        <taxon>Yoonia</taxon>
    </lineage>
</organism>
<dbReference type="Proteomes" id="UP001470809">
    <property type="component" value="Chromosome"/>
</dbReference>
<dbReference type="KEGG" id="yrh:AABB31_03255"/>
<dbReference type="RefSeq" id="WP_342077271.1">
    <property type="nucleotide sequence ID" value="NZ_CP151767.2"/>
</dbReference>
<feature type="transmembrane region" description="Helical" evidence="1">
    <location>
        <begin position="16"/>
        <end position="36"/>
    </location>
</feature>
<name>A0AAN0NKX6_9RHOB</name>